<keyword evidence="1" id="KW-0614">Plasmid</keyword>
<organism evidence="1 2">
    <name type="scientific">Haloarcula marismortui ATCC 33800</name>
    <dbReference type="NCBI Taxonomy" id="662476"/>
    <lineage>
        <taxon>Archaea</taxon>
        <taxon>Methanobacteriati</taxon>
        <taxon>Methanobacteriota</taxon>
        <taxon>Stenosarchaea group</taxon>
        <taxon>Halobacteria</taxon>
        <taxon>Halobacteriales</taxon>
        <taxon>Haloarculaceae</taxon>
        <taxon>Haloarcula</taxon>
    </lineage>
</organism>
<dbReference type="RefSeq" id="WP_160164340.1">
    <property type="nucleotide sequence ID" value="NZ_AOLR01000059.1"/>
</dbReference>
<geneLocation type="plasmid" evidence="1 2">
    <name>pHsi540</name>
</geneLocation>
<dbReference type="AlphaFoldDB" id="A0A8T8KRB6"/>
<reference evidence="1" key="1">
    <citation type="submission" date="2021-04" db="EMBL/GenBank/DDBJ databases">
        <title>Complete Genome sequence and Methylome Analysis of the Haloarchaeon Haloarcula sinaiiensis.</title>
        <authorList>
            <person name="Fomenkov A."/>
            <person name="DasSarma P."/>
            <person name="DasSarma S."/>
            <person name="Roberts R.J."/>
        </authorList>
    </citation>
    <scope>NUCLEOTIDE SEQUENCE</scope>
    <source>
        <strain evidence="1">ATCC 33800</strain>
        <plasmid evidence="1">pHsi540</plasmid>
    </source>
</reference>
<dbReference type="GeneID" id="64825054"/>
<name>A0A8T8KRB6_9EURY</name>
<sequence>MNSADVELAVACIAALAWIVQTALTDPVEGVIVLGLMYLTVYLTQRFHSPRGRLTLR</sequence>
<accession>A0A8T8KRB6</accession>
<dbReference type="KEGG" id="hsin:KDQ40_18820"/>
<gene>
    <name evidence="1" type="ORF">KDQ40_18820</name>
</gene>
<dbReference type="EMBL" id="CP073368">
    <property type="protein sequence ID" value="QUJ74023.1"/>
    <property type="molecule type" value="Genomic_DNA"/>
</dbReference>
<dbReference type="Proteomes" id="UP000682967">
    <property type="component" value="Plasmid pHsi540"/>
</dbReference>
<proteinExistence type="predicted"/>
<protein>
    <submittedName>
        <fullName evidence="1">Uncharacterized protein</fullName>
    </submittedName>
</protein>
<evidence type="ECO:0000313" key="1">
    <source>
        <dbReference type="EMBL" id="QUJ74023.1"/>
    </source>
</evidence>
<evidence type="ECO:0000313" key="2">
    <source>
        <dbReference type="Proteomes" id="UP000682967"/>
    </source>
</evidence>